<proteinExistence type="predicted"/>
<evidence type="ECO:0000313" key="1">
    <source>
        <dbReference type="EMBL" id="CDW48416.1"/>
    </source>
</evidence>
<accession>A0A0K2VEV2</accession>
<dbReference type="EMBL" id="HACA01031055">
    <property type="protein sequence ID" value="CDW48416.1"/>
    <property type="molecule type" value="Transcribed_RNA"/>
</dbReference>
<organism evidence="1">
    <name type="scientific">Lepeophtheirus salmonis</name>
    <name type="common">Salmon louse</name>
    <name type="synonym">Caligus salmonis</name>
    <dbReference type="NCBI Taxonomy" id="72036"/>
    <lineage>
        <taxon>Eukaryota</taxon>
        <taxon>Metazoa</taxon>
        <taxon>Ecdysozoa</taxon>
        <taxon>Arthropoda</taxon>
        <taxon>Crustacea</taxon>
        <taxon>Multicrustacea</taxon>
        <taxon>Hexanauplia</taxon>
        <taxon>Copepoda</taxon>
        <taxon>Siphonostomatoida</taxon>
        <taxon>Caligidae</taxon>
        <taxon>Lepeophtheirus</taxon>
    </lineage>
</organism>
<sequence length="70" mass="8132">LYSNIVCKLKVHLKVFSFSTSFLSRSFSKKFDIIPLIPFEPSVFLSLFKIILKFDCGYFLQHTDSFSDSI</sequence>
<protein>
    <submittedName>
        <fullName evidence="1">Uncharacterized protein</fullName>
    </submittedName>
</protein>
<reference evidence="1" key="1">
    <citation type="submission" date="2014-05" db="EMBL/GenBank/DDBJ databases">
        <authorList>
            <person name="Chronopoulou M."/>
        </authorList>
    </citation>
    <scope>NUCLEOTIDE SEQUENCE</scope>
    <source>
        <tissue evidence="1">Whole organism</tissue>
    </source>
</reference>
<feature type="non-terminal residue" evidence="1">
    <location>
        <position position="1"/>
    </location>
</feature>
<name>A0A0K2VEV2_LEPSM</name>
<dbReference type="AlphaFoldDB" id="A0A0K2VEV2"/>